<dbReference type="EMBL" id="ML143435">
    <property type="protein sequence ID" value="TBU27159.1"/>
    <property type="molecule type" value="Genomic_DNA"/>
</dbReference>
<keyword evidence="2" id="KW-0812">Transmembrane</keyword>
<proteinExistence type="predicted"/>
<organism evidence="4">
    <name type="scientific">Dichomitus squalens</name>
    <dbReference type="NCBI Taxonomy" id="114155"/>
    <lineage>
        <taxon>Eukaryota</taxon>
        <taxon>Fungi</taxon>
        <taxon>Dikarya</taxon>
        <taxon>Basidiomycota</taxon>
        <taxon>Agaricomycotina</taxon>
        <taxon>Agaricomycetes</taxon>
        <taxon>Polyporales</taxon>
        <taxon>Polyporaceae</taxon>
        <taxon>Dichomitus</taxon>
    </lineage>
</organism>
<feature type="transmembrane region" description="Helical" evidence="2">
    <location>
        <begin position="60"/>
        <end position="82"/>
    </location>
</feature>
<gene>
    <name evidence="4" type="ORF">BD311DRAFT_760901</name>
</gene>
<dbReference type="AlphaFoldDB" id="A0A4Q9MIB8"/>
<feature type="transmembrane region" description="Helical" evidence="2">
    <location>
        <begin position="121"/>
        <end position="148"/>
    </location>
</feature>
<name>A0A4Q9MIB8_9APHY</name>
<reference evidence="4" key="1">
    <citation type="submission" date="2019-01" db="EMBL/GenBank/DDBJ databases">
        <title>Draft genome sequences of three monokaryotic isolates of the white-rot basidiomycete fungus Dichomitus squalens.</title>
        <authorList>
            <consortium name="DOE Joint Genome Institute"/>
            <person name="Lopez S.C."/>
            <person name="Andreopoulos B."/>
            <person name="Pangilinan J."/>
            <person name="Lipzen A."/>
            <person name="Riley R."/>
            <person name="Ahrendt S."/>
            <person name="Ng V."/>
            <person name="Barry K."/>
            <person name="Daum C."/>
            <person name="Grigoriev I.V."/>
            <person name="Hilden K.S."/>
            <person name="Makela M.R."/>
            <person name="de Vries R.P."/>
        </authorList>
    </citation>
    <scope>NUCLEOTIDE SEQUENCE [LARGE SCALE GENOMIC DNA]</scope>
    <source>
        <strain evidence="4">OM18370.1</strain>
    </source>
</reference>
<accession>A0A4Q9MIB8</accession>
<feature type="transmembrane region" description="Helical" evidence="2">
    <location>
        <begin position="21"/>
        <end position="40"/>
    </location>
</feature>
<dbReference type="Proteomes" id="UP000292957">
    <property type="component" value="Unassembled WGS sequence"/>
</dbReference>
<feature type="compositionally biased region" description="Basic and acidic residues" evidence="1">
    <location>
        <begin position="335"/>
        <end position="344"/>
    </location>
</feature>
<evidence type="ECO:0000313" key="4">
    <source>
        <dbReference type="EMBL" id="TBU27159.1"/>
    </source>
</evidence>
<sequence>MSSQSQDQDPYSALVSEYSSLLINNYCSIAAIVLFLHDFLVTYTDEVVCFWRGNWTGATVLFFLSRYVALLSTLFEFIYGFVPCTDCMAGTKAGVCLQMAKYLLWAAFSGLRSYALSRQMFISGIVFSLSIVPICTNLVDVLGFYQITCIPEAGCTVMDTIGPRLSHAYVYLTIASRGSLIAADIILISITWATLGRRTAMTSRPTFARVILLDGECLFILNVLHLSFTLTSAMLIKALNPSTQFESNIVLFTEPLTSILIWRFMLDLQTVNSGTIHLDSQGAAQDRTSSLADSLVFERTVGSLVSFATASRHVDADGREPGSTSAQGDPPAARQELDKAEPSLKDNTVNT</sequence>
<evidence type="ECO:0000256" key="1">
    <source>
        <dbReference type="SAM" id="MobiDB-lite"/>
    </source>
</evidence>
<feature type="domain" description="DUF6533" evidence="3">
    <location>
        <begin position="26"/>
        <end position="71"/>
    </location>
</feature>
<evidence type="ECO:0000259" key="3">
    <source>
        <dbReference type="Pfam" id="PF20151"/>
    </source>
</evidence>
<keyword evidence="2" id="KW-1133">Transmembrane helix</keyword>
<feature type="transmembrane region" description="Helical" evidence="2">
    <location>
        <begin position="207"/>
        <end position="228"/>
    </location>
</feature>
<dbReference type="OrthoDB" id="2756523at2759"/>
<evidence type="ECO:0000256" key="2">
    <source>
        <dbReference type="SAM" id="Phobius"/>
    </source>
</evidence>
<feature type="transmembrane region" description="Helical" evidence="2">
    <location>
        <begin position="168"/>
        <end position="195"/>
    </location>
</feature>
<feature type="region of interest" description="Disordered" evidence="1">
    <location>
        <begin position="312"/>
        <end position="351"/>
    </location>
</feature>
<protein>
    <recommendedName>
        <fullName evidence="3">DUF6533 domain-containing protein</fullName>
    </recommendedName>
</protein>
<dbReference type="InterPro" id="IPR045340">
    <property type="entry name" value="DUF6533"/>
</dbReference>
<keyword evidence="2" id="KW-0472">Membrane</keyword>
<dbReference type="Pfam" id="PF20151">
    <property type="entry name" value="DUF6533"/>
    <property type="match status" value="1"/>
</dbReference>